<proteinExistence type="inferred from homology"/>
<feature type="compositionally biased region" description="Pro residues" evidence="11">
    <location>
        <begin position="135"/>
        <end position="144"/>
    </location>
</feature>
<dbReference type="PANTHER" id="PTHR33446">
    <property type="entry name" value="PROTEIN TONB-RELATED"/>
    <property type="match status" value="1"/>
</dbReference>
<evidence type="ECO:0000313" key="14">
    <source>
        <dbReference type="Proteomes" id="UP000805841"/>
    </source>
</evidence>
<evidence type="ECO:0000256" key="2">
    <source>
        <dbReference type="ARBA" id="ARBA00006555"/>
    </source>
</evidence>
<keyword evidence="10" id="KW-0735">Signal-anchor</keyword>
<dbReference type="SUPFAM" id="SSF74653">
    <property type="entry name" value="TolA/TonB C-terminal domain"/>
    <property type="match status" value="1"/>
</dbReference>
<comment type="caution">
    <text evidence="13">The sequence shown here is derived from an EMBL/GenBank/DDBJ whole genome shotgun (WGS) entry which is preliminary data.</text>
</comment>
<evidence type="ECO:0000259" key="12">
    <source>
        <dbReference type="PROSITE" id="PS52015"/>
    </source>
</evidence>
<protein>
    <recommendedName>
        <fullName evidence="10">Protein TonB</fullName>
    </recommendedName>
</protein>
<evidence type="ECO:0000256" key="10">
    <source>
        <dbReference type="RuleBase" id="RU362123"/>
    </source>
</evidence>
<evidence type="ECO:0000256" key="3">
    <source>
        <dbReference type="ARBA" id="ARBA00022448"/>
    </source>
</evidence>
<keyword evidence="7 10" id="KW-0653">Protein transport</keyword>
<dbReference type="InterPro" id="IPR037682">
    <property type="entry name" value="TonB_C"/>
</dbReference>
<dbReference type="Pfam" id="PF03544">
    <property type="entry name" value="TonB_C"/>
    <property type="match status" value="1"/>
</dbReference>
<feature type="region of interest" description="Disordered" evidence="11">
    <location>
        <begin position="48"/>
        <end position="155"/>
    </location>
</feature>
<evidence type="ECO:0000256" key="8">
    <source>
        <dbReference type="ARBA" id="ARBA00022989"/>
    </source>
</evidence>
<feature type="compositionally biased region" description="Pro residues" evidence="11">
    <location>
        <begin position="50"/>
        <end position="79"/>
    </location>
</feature>
<comment type="function">
    <text evidence="10">Interacts with outer membrane receptor proteins that carry out high-affinity binding and energy dependent uptake into the periplasmic space of specific substrates. It could act to transduce energy from the cytoplasmic membrane to specific energy-requiring processes in the outer membrane, resulting in the release into the periplasm of ligands bound by these outer membrane proteins.</text>
</comment>
<dbReference type="RefSeq" id="WP_190418752.1">
    <property type="nucleotide sequence ID" value="NZ_JAAOCA010000007.1"/>
</dbReference>
<dbReference type="NCBIfam" id="TIGR01352">
    <property type="entry name" value="tonB_Cterm"/>
    <property type="match status" value="1"/>
</dbReference>
<dbReference type="PROSITE" id="PS52015">
    <property type="entry name" value="TONB_CTD"/>
    <property type="match status" value="1"/>
</dbReference>
<evidence type="ECO:0000256" key="11">
    <source>
        <dbReference type="SAM" id="MobiDB-lite"/>
    </source>
</evidence>
<name>A0ABR7YZ18_9PSED</name>
<feature type="compositionally biased region" description="Low complexity" evidence="11">
    <location>
        <begin position="80"/>
        <end position="93"/>
    </location>
</feature>
<keyword evidence="5 10" id="KW-0997">Cell inner membrane</keyword>
<dbReference type="InterPro" id="IPR003538">
    <property type="entry name" value="TonB"/>
</dbReference>
<keyword evidence="6 10" id="KW-0812">Transmembrane</keyword>
<dbReference type="Gene3D" id="3.30.1150.10">
    <property type="match status" value="1"/>
</dbReference>
<dbReference type="EMBL" id="JAAOCA010000007">
    <property type="protein sequence ID" value="MBD1598424.1"/>
    <property type="molecule type" value="Genomic_DNA"/>
</dbReference>
<dbReference type="PANTHER" id="PTHR33446:SF2">
    <property type="entry name" value="PROTEIN TONB"/>
    <property type="match status" value="1"/>
</dbReference>
<feature type="transmembrane region" description="Helical" evidence="10">
    <location>
        <begin position="12"/>
        <end position="32"/>
    </location>
</feature>
<evidence type="ECO:0000256" key="7">
    <source>
        <dbReference type="ARBA" id="ARBA00022927"/>
    </source>
</evidence>
<dbReference type="PRINTS" id="PR01374">
    <property type="entry name" value="TONBPROTEIN"/>
</dbReference>
<evidence type="ECO:0000313" key="13">
    <source>
        <dbReference type="EMBL" id="MBD1598424.1"/>
    </source>
</evidence>
<dbReference type="InterPro" id="IPR006260">
    <property type="entry name" value="TonB/TolA_C"/>
</dbReference>
<keyword evidence="9 10" id="KW-0472">Membrane</keyword>
<feature type="domain" description="TonB C-terminal" evidence="12">
    <location>
        <begin position="153"/>
        <end position="248"/>
    </location>
</feature>
<sequence>MNPTGKQVYRYAGGLAVVLGVHAAVIIIALNWPGPKPIEMPPAAMVVELPPLPEPPAPPPPPQVAQQQPPAPVEEPPLPKLAEAPTPKIAVPKPVKPKAKPQPKPMEKKPDPPKEVPEQAAKTEPTESEKAAAPKPAPQQPAAPPSNSEAKRTWQSDLLQHLAKYKEYPRMARMRRNEGTVVLEFTLDSDGKLLEVAVAMSSGSSLLDEAAVKQVRKAAPMPKPPAELLSGGTVKLKAPFNFNLTDPR</sequence>
<gene>
    <name evidence="13" type="ORF">HAQ05_06870</name>
</gene>
<evidence type="ECO:0000256" key="6">
    <source>
        <dbReference type="ARBA" id="ARBA00022692"/>
    </source>
</evidence>
<keyword evidence="8 10" id="KW-1133">Transmembrane helix</keyword>
<comment type="similarity">
    <text evidence="2 10">Belongs to the TonB family.</text>
</comment>
<dbReference type="Proteomes" id="UP000805841">
    <property type="component" value="Unassembled WGS sequence"/>
</dbReference>
<evidence type="ECO:0000256" key="4">
    <source>
        <dbReference type="ARBA" id="ARBA00022475"/>
    </source>
</evidence>
<evidence type="ECO:0000256" key="1">
    <source>
        <dbReference type="ARBA" id="ARBA00004383"/>
    </source>
</evidence>
<keyword evidence="14" id="KW-1185">Reference proteome</keyword>
<keyword evidence="3 10" id="KW-0813">Transport</keyword>
<evidence type="ECO:0000256" key="5">
    <source>
        <dbReference type="ARBA" id="ARBA00022519"/>
    </source>
</evidence>
<organism evidence="13 14">
    <name type="scientific">Pseudomonas typographi</name>
    <dbReference type="NCBI Taxonomy" id="2715964"/>
    <lineage>
        <taxon>Bacteria</taxon>
        <taxon>Pseudomonadati</taxon>
        <taxon>Pseudomonadota</taxon>
        <taxon>Gammaproteobacteria</taxon>
        <taxon>Pseudomonadales</taxon>
        <taxon>Pseudomonadaceae</taxon>
        <taxon>Pseudomonas</taxon>
    </lineage>
</organism>
<comment type="subcellular location">
    <subcellularLocation>
        <location evidence="1 10">Cell inner membrane</location>
        <topology evidence="1 10">Single-pass membrane protein</topology>
        <orientation evidence="1 10">Periplasmic side</orientation>
    </subcellularLocation>
</comment>
<keyword evidence="4 10" id="KW-1003">Cell membrane</keyword>
<dbReference type="InterPro" id="IPR051045">
    <property type="entry name" value="TonB-dependent_transducer"/>
</dbReference>
<evidence type="ECO:0000256" key="9">
    <source>
        <dbReference type="ARBA" id="ARBA00023136"/>
    </source>
</evidence>
<accession>A0ABR7YZ18</accession>
<reference evidence="13 14" key="1">
    <citation type="journal article" date="2020" name="Insects">
        <title>Bacteria Belonging to Pseudomonas typographi sp. nov. from the Bark Beetle Ips typographus Have Genomic Potential to Aid in the Host Ecology.</title>
        <authorList>
            <person name="Peral-Aranega E."/>
            <person name="Saati-Santamaria Z."/>
            <person name="Kolarik M."/>
            <person name="Rivas R."/>
            <person name="Garcia-Fraile P."/>
        </authorList>
    </citation>
    <scope>NUCLEOTIDE SEQUENCE [LARGE SCALE GENOMIC DNA]</scope>
    <source>
        <strain evidence="13 14">CA3A</strain>
    </source>
</reference>
<feature type="compositionally biased region" description="Basic and acidic residues" evidence="11">
    <location>
        <begin position="105"/>
        <end position="117"/>
    </location>
</feature>